<protein>
    <recommendedName>
        <fullName evidence="4">ELMO domain-containing protein</fullName>
    </recommendedName>
</protein>
<dbReference type="InterPro" id="IPR016024">
    <property type="entry name" value="ARM-type_fold"/>
</dbReference>
<reference evidence="5 6" key="1">
    <citation type="submission" date="2019-12" db="EMBL/GenBank/DDBJ databases">
        <title>Chromosome-level assembly of the Caenorhabditis remanei genome.</title>
        <authorList>
            <person name="Teterina A.A."/>
            <person name="Willis J.H."/>
            <person name="Phillips P.C."/>
        </authorList>
    </citation>
    <scope>NUCLEOTIDE SEQUENCE [LARGE SCALE GENOMIC DNA]</scope>
    <source>
        <strain evidence="5 6">PX506</strain>
        <tissue evidence="5">Whole organism</tissue>
    </source>
</reference>
<dbReference type="PANTHER" id="PTHR12771:SF56">
    <property type="entry name" value="CED-12"/>
    <property type="match status" value="1"/>
</dbReference>
<dbReference type="InterPro" id="IPR024574">
    <property type="entry name" value="ELMO_ARM"/>
</dbReference>
<name>A0A6A5HW17_CAERE</name>
<dbReference type="PROSITE" id="PS51335">
    <property type="entry name" value="ELMO"/>
    <property type="match status" value="1"/>
</dbReference>
<dbReference type="GO" id="GO:0005886">
    <property type="term" value="C:plasma membrane"/>
    <property type="evidence" value="ECO:0007669"/>
    <property type="project" value="TreeGrafter"/>
</dbReference>
<dbReference type="Pfam" id="PF04727">
    <property type="entry name" value="ELMO_CED12"/>
    <property type="match status" value="1"/>
</dbReference>
<dbReference type="GeneID" id="9809097"/>
<dbReference type="Gene3D" id="1.25.10.10">
    <property type="entry name" value="Leucine-rich Repeat Variant"/>
    <property type="match status" value="1"/>
</dbReference>
<sequence length="742" mass="84196">MPSTSLPYTQMAFHMPVKELQPVDISLPDHMVKGAVVIDKELTTWNRRAVIPSNALHTVFLTINRLEQKQSDVVKMAAHEMNLPENDSYGLMADGPKRFITDENLNQLGSGFILTLCASPDHYVKRITEILNEGSNILQMENAVKTLDEFSLDPALIEAFHSCSSLELLFSLIRDDRVCMSSTLLSTCLRALSSILELAVGDFTWKSVPRDVVVSIAALVTGKAKREESNTLLAALQMIDQLVVGDDMTRDWCLEEVPIETLIRHVEKSDERIALSALSLMNSMIRRCADDEKRLELIKSLEVVPFRNAVHSSLLRVGNATNPKALEQLVEVQRSLISAYDTTPPSEAEIQKVLDIESAEEHSEENVEVWRKQIGEHRCGRLATLAMTQFAEKSPQDLRMLISENTMRIEGGKWQLIPMWMRCCDITAEIFGLIPGREELDRLISILFSSDTPFPAVFACIVHLFHRTWREMQAKGGEMEKVASVVLEQLRHVLKKKEMQDVEELAADLETFSYKAMQEIWREEQLGKENDQLHSQAVISLKAKLKPKMEELVRMNHLNFLKQGAIFRKPMKSKSLAKAAFWHWKLDVSEKMLTITGCDGDHFVEGVPRDDIRQVWIKDISDVTNNDEIDRKASSSRFTSSPSTQMLRGIRVQLKPTSDFKEGEVLMALTSDEKQALIWQESLVYLVGNPEMRSLTNGLAMVERMLKMELRVRLLNVKLSNPEEKPEIPPIPEDLSSFISNF</sequence>
<evidence type="ECO:0000259" key="4">
    <source>
        <dbReference type="PROSITE" id="PS51335"/>
    </source>
</evidence>
<dbReference type="SUPFAM" id="SSF48371">
    <property type="entry name" value="ARM repeat"/>
    <property type="match status" value="1"/>
</dbReference>
<comment type="caution">
    <text evidence="5">The sequence shown here is derived from an EMBL/GenBank/DDBJ whole genome shotgun (WGS) entry which is preliminary data.</text>
</comment>
<dbReference type="Pfam" id="PF11841">
    <property type="entry name" value="ELMO_ARM"/>
    <property type="match status" value="1"/>
</dbReference>
<gene>
    <name evidence="5" type="ORF">GCK72_002316</name>
</gene>
<dbReference type="InterPro" id="IPR050868">
    <property type="entry name" value="ELMO_domain-containing"/>
</dbReference>
<dbReference type="EMBL" id="WUAV01000001">
    <property type="protein sequence ID" value="KAF1770497.1"/>
    <property type="molecule type" value="Genomic_DNA"/>
</dbReference>
<dbReference type="GO" id="GO:0048870">
    <property type="term" value="P:cell motility"/>
    <property type="evidence" value="ECO:0007669"/>
    <property type="project" value="TreeGrafter"/>
</dbReference>
<dbReference type="InterPro" id="IPR001849">
    <property type="entry name" value="PH_domain"/>
</dbReference>
<dbReference type="AlphaFoldDB" id="A0A6A5HW17"/>
<feature type="domain" description="ELMO" evidence="4">
    <location>
        <begin position="348"/>
        <end position="494"/>
    </location>
</feature>
<dbReference type="GO" id="GO:0006915">
    <property type="term" value="P:apoptotic process"/>
    <property type="evidence" value="ECO:0007669"/>
    <property type="project" value="UniProtKB-KW"/>
</dbReference>
<evidence type="ECO:0000313" key="5">
    <source>
        <dbReference type="EMBL" id="KAF1770497.1"/>
    </source>
</evidence>
<dbReference type="GO" id="GO:0017124">
    <property type="term" value="F:SH3 domain binding"/>
    <property type="evidence" value="ECO:0007669"/>
    <property type="project" value="UniProtKB-KW"/>
</dbReference>
<dbReference type="InterPro" id="IPR011989">
    <property type="entry name" value="ARM-like"/>
</dbReference>
<dbReference type="KEGG" id="crq:GCK72_002316"/>
<accession>A0A6A5HW17</accession>
<keyword evidence="2" id="KW-0581">Phagocytosis</keyword>
<dbReference type="PANTHER" id="PTHR12771">
    <property type="entry name" value="ENGULFMENT AND CELL MOTILITY"/>
    <property type="match status" value="1"/>
</dbReference>
<dbReference type="RefSeq" id="XP_003104864.2">
    <property type="nucleotide sequence ID" value="XM_003104816.2"/>
</dbReference>
<organism evidence="5 6">
    <name type="scientific">Caenorhabditis remanei</name>
    <name type="common">Caenorhabditis vulgaris</name>
    <dbReference type="NCBI Taxonomy" id="31234"/>
    <lineage>
        <taxon>Eukaryota</taxon>
        <taxon>Metazoa</taxon>
        <taxon>Ecdysozoa</taxon>
        <taxon>Nematoda</taxon>
        <taxon>Chromadorea</taxon>
        <taxon>Rhabditida</taxon>
        <taxon>Rhabditina</taxon>
        <taxon>Rhabditomorpha</taxon>
        <taxon>Rhabditoidea</taxon>
        <taxon>Rhabditidae</taxon>
        <taxon>Peloderinae</taxon>
        <taxon>Caenorhabditis</taxon>
    </lineage>
</organism>
<keyword evidence="1" id="KW-0053">Apoptosis</keyword>
<dbReference type="CTD" id="9809097"/>
<evidence type="ECO:0000313" key="6">
    <source>
        <dbReference type="Proteomes" id="UP000483820"/>
    </source>
</evidence>
<dbReference type="Pfam" id="PF16457">
    <property type="entry name" value="PH_12"/>
    <property type="match status" value="1"/>
</dbReference>
<evidence type="ECO:0000256" key="1">
    <source>
        <dbReference type="ARBA" id="ARBA00022703"/>
    </source>
</evidence>
<dbReference type="GO" id="GO:0007015">
    <property type="term" value="P:actin filament organization"/>
    <property type="evidence" value="ECO:0007669"/>
    <property type="project" value="TreeGrafter"/>
</dbReference>
<dbReference type="GO" id="GO:0006909">
    <property type="term" value="P:phagocytosis"/>
    <property type="evidence" value="ECO:0007669"/>
    <property type="project" value="UniProtKB-KW"/>
</dbReference>
<keyword evidence="3" id="KW-0729">SH3-binding</keyword>
<evidence type="ECO:0000256" key="3">
    <source>
        <dbReference type="ARBA" id="ARBA00023036"/>
    </source>
</evidence>
<evidence type="ECO:0000256" key="2">
    <source>
        <dbReference type="ARBA" id="ARBA00022907"/>
    </source>
</evidence>
<dbReference type="Gene3D" id="6.10.10.90">
    <property type="match status" value="1"/>
</dbReference>
<dbReference type="Proteomes" id="UP000483820">
    <property type="component" value="Chromosome I"/>
</dbReference>
<dbReference type="InterPro" id="IPR006816">
    <property type="entry name" value="ELMO_dom"/>
</dbReference>
<proteinExistence type="predicted"/>